<gene>
    <name evidence="7" type="ORF">BO86DRAFT_172835</name>
</gene>
<dbReference type="GO" id="GO:0016020">
    <property type="term" value="C:membrane"/>
    <property type="evidence" value="ECO:0007669"/>
    <property type="project" value="UniProtKB-SubCell"/>
</dbReference>
<keyword evidence="3 6" id="KW-0812">Transmembrane</keyword>
<evidence type="ECO:0000256" key="6">
    <source>
        <dbReference type="SAM" id="Phobius"/>
    </source>
</evidence>
<dbReference type="Pfam" id="PF01679">
    <property type="entry name" value="Pmp3"/>
    <property type="match status" value="1"/>
</dbReference>
<dbReference type="Proteomes" id="UP000249497">
    <property type="component" value="Unassembled WGS sequence"/>
</dbReference>
<organism evidence="7 8">
    <name type="scientific">Aspergillus japonicus CBS 114.51</name>
    <dbReference type="NCBI Taxonomy" id="1448312"/>
    <lineage>
        <taxon>Eukaryota</taxon>
        <taxon>Fungi</taxon>
        <taxon>Dikarya</taxon>
        <taxon>Ascomycota</taxon>
        <taxon>Pezizomycotina</taxon>
        <taxon>Eurotiomycetes</taxon>
        <taxon>Eurotiomycetidae</taxon>
        <taxon>Eurotiales</taxon>
        <taxon>Aspergillaceae</taxon>
        <taxon>Aspergillus</taxon>
        <taxon>Aspergillus subgen. Circumdati</taxon>
    </lineage>
</organism>
<dbReference type="InterPro" id="IPR000612">
    <property type="entry name" value="PMP3"/>
</dbReference>
<proteinExistence type="inferred from homology"/>
<keyword evidence="5 6" id="KW-0472">Membrane</keyword>
<dbReference type="PANTHER" id="PTHR21659">
    <property type="entry name" value="HYDROPHOBIC PROTEIN RCI2 LOW TEMPERATURE AND SALT RESPONSIVE PROTEIN LTI6 -RELATED"/>
    <property type="match status" value="1"/>
</dbReference>
<dbReference type="OrthoDB" id="2802411at2759"/>
<evidence type="ECO:0000313" key="7">
    <source>
        <dbReference type="EMBL" id="RAH78853.1"/>
    </source>
</evidence>
<feature type="transmembrane region" description="Helical" evidence="6">
    <location>
        <begin position="16"/>
        <end position="40"/>
    </location>
</feature>
<keyword evidence="8" id="KW-1185">Reference proteome</keyword>
<evidence type="ECO:0000256" key="5">
    <source>
        <dbReference type="ARBA" id="ARBA00023136"/>
    </source>
</evidence>
<accession>A0A8T8WSY7</accession>
<protein>
    <submittedName>
        <fullName evidence="7">UPF0057-domain-containing protein</fullName>
    </submittedName>
</protein>
<sequence>MCFEDLSHKTYDILNLTLLCAIAVMPATASDVCLVILAIFIPPLAVLLKRGCGPDLCINIVLTLLGDIPGIIHALFIVLTSRDRRDWNQNQYYHQSRYY</sequence>
<dbReference type="EMBL" id="KZ824821">
    <property type="protein sequence ID" value="RAH78853.1"/>
    <property type="molecule type" value="Genomic_DNA"/>
</dbReference>
<dbReference type="RefSeq" id="XP_025524747.1">
    <property type="nucleotide sequence ID" value="XM_025666516.1"/>
</dbReference>
<name>A0A8T8WSY7_ASPJA</name>
<evidence type="ECO:0000256" key="2">
    <source>
        <dbReference type="ARBA" id="ARBA00009530"/>
    </source>
</evidence>
<dbReference type="AlphaFoldDB" id="A0A8T8WSY7"/>
<reference evidence="7 8" key="1">
    <citation type="submission" date="2018-02" db="EMBL/GenBank/DDBJ databases">
        <title>The genomes of Aspergillus section Nigri reveals drivers in fungal speciation.</title>
        <authorList>
            <consortium name="DOE Joint Genome Institute"/>
            <person name="Vesth T.C."/>
            <person name="Nybo J."/>
            <person name="Theobald S."/>
            <person name="Brandl J."/>
            <person name="Frisvad J.C."/>
            <person name="Nielsen K.F."/>
            <person name="Lyhne E.K."/>
            <person name="Kogle M.E."/>
            <person name="Kuo A."/>
            <person name="Riley R."/>
            <person name="Clum A."/>
            <person name="Nolan M."/>
            <person name="Lipzen A."/>
            <person name="Salamov A."/>
            <person name="Henrissat B."/>
            <person name="Wiebenga A."/>
            <person name="De vries R.P."/>
            <person name="Grigoriev I.V."/>
            <person name="Mortensen U.H."/>
            <person name="Andersen M.R."/>
            <person name="Baker S.E."/>
        </authorList>
    </citation>
    <scope>NUCLEOTIDE SEQUENCE [LARGE SCALE GENOMIC DNA]</scope>
    <source>
        <strain evidence="7 8">CBS 114.51</strain>
    </source>
</reference>
<dbReference type="PANTHER" id="PTHR21659:SF42">
    <property type="entry name" value="UPF0057 MEMBRANE PROTEIN ZK632.10-RELATED"/>
    <property type="match status" value="1"/>
</dbReference>
<dbReference type="GeneID" id="37170208"/>
<comment type="subcellular location">
    <subcellularLocation>
        <location evidence="1">Membrane</location>
    </subcellularLocation>
</comment>
<evidence type="ECO:0000256" key="3">
    <source>
        <dbReference type="ARBA" id="ARBA00022692"/>
    </source>
</evidence>
<feature type="transmembrane region" description="Helical" evidence="6">
    <location>
        <begin position="60"/>
        <end position="79"/>
    </location>
</feature>
<keyword evidence="4 6" id="KW-1133">Transmembrane helix</keyword>
<dbReference type="PROSITE" id="PS01309">
    <property type="entry name" value="UPF0057"/>
    <property type="match status" value="1"/>
</dbReference>
<comment type="similarity">
    <text evidence="2">Belongs to the UPF0057 (PMP3) family.</text>
</comment>
<evidence type="ECO:0000313" key="8">
    <source>
        <dbReference type="Proteomes" id="UP000249497"/>
    </source>
</evidence>
<evidence type="ECO:0000256" key="1">
    <source>
        <dbReference type="ARBA" id="ARBA00004370"/>
    </source>
</evidence>
<evidence type="ECO:0000256" key="4">
    <source>
        <dbReference type="ARBA" id="ARBA00022989"/>
    </source>
</evidence>